<gene>
    <name evidence="1" type="ORF">PCOR1329_LOCUS57736</name>
</gene>
<organism evidence="1 2">
    <name type="scientific">Prorocentrum cordatum</name>
    <dbReference type="NCBI Taxonomy" id="2364126"/>
    <lineage>
        <taxon>Eukaryota</taxon>
        <taxon>Sar</taxon>
        <taxon>Alveolata</taxon>
        <taxon>Dinophyceae</taxon>
        <taxon>Prorocentrales</taxon>
        <taxon>Prorocentraceae</taxon>
        <taxon>Prorocentrum</taxon>
    </lineage>
</organism>
<keyword evidence="2" id="KW-1185">Reference proteome</keyword>
<proteinExistence type="predicted"/>
<comment type="caution">
    <text evidence="1">The sequence shown here is derived from an EMBL/GenBank/DDBJ whole genome shotgun (WGS) entry which is preliminary data.</text>
</comment>
<dbReference type="Proteomes" id="UP001189429">
    <property type="component" value="Unassembled WGS sequence"/>
</dbReference>
<dbReference type="EMBL" id="CAUYUJ010017146">
    <property type="protein sequence ID" value="CAK0872194.1"/>
    <property type="molecule type" value="Genomic_DNA"/>
</dbReference>
<evidence type="ECO:0000313" key="1">
    <source>
        <dbReference type="EMBL" id="CAK0872194.1"/>
    </source>
</evidence>
<evidence type="ECO:0000313" key="2">
    <source>
        <dbReference type="Proteomes" id="UP001189429"/>
    </source>
</evidence>
<name>A0ABN9VGC2_9DINO</name>
<protein>
    <submittedName>
        <fullName evidence="1">Uncharacterized protein</fullName>
    </submittedName>
</protein>
<accession>A0ABN9VGC2</accession>
<feature type="non-terminal residue" evidence="1">
    <location>
        <position position="322"/>
    </location>
</feature>
<sequence>GLGGDAAPLGEMTATFYKGGWRLARRPKSGGAVIFERQDVEGRALFMAGPFGEVQALIDLEVLRPMPAAESAEFARQNPDFVLPYISAGGLLEAIWGVGPVELKDRLVILGWKGSALKYDAMSSDLKNTSARPRSTTGQRKLARAQAKGGFPGITPGKLWMCGTEVHGSVIRPAWLHAALVEESHALGYQQDPRDECPFSLKSEGEKVEGNVVLGVGDLVGDHFAMAMRGHANQRLAPIEFALGYFSTTKEVDDEMVNAVRGVLRGLRWLASTAAPGLSAAASNIPTRNRGNTSEMISGANSAVKQTDTVGAPLISWSIAPK</sequence>
<reference evidence="1" key="1">
    <citation type="submission" date="2023-10" db="EMBL/GenBank/DDBJ databases">
        <authorList>
            <person name="Chen Y."/>
            <person name="Shah S."/>
            <person name="Dougan E. K."/>
            <person name="Thang M."/>
            <person name="Chan C."/>
        </authorList>
    </citation>
    <scope>NUCLEOTIDE SEQUENCE [LARGE SCALE GENOMIC DNA]</scope>
</reference>
<feature type="non-terminal residue" evidence="1">
    <location>
        <position position="1"/>
    </location>
</feature>